<comment type="caution">
    <text evidence="2">The sequence shown here is derived from an EMBL/GenBank/DDBJ whole genome shotgun (WGS) entry which is preliminary data.</text>
</comment>
<organism evidence="2 3">
    <name type="scientific">Lojkania enalia</name>
    <dbReference type="NCBI Taxonomy" id="147567"/>
    <lineage>
        <taxon>Eukaryota</taxon>
        <taxon>Fungi</taxon>
        <taxon>Dikarya</taxon>
        <taxon>Ascomycota</taxon>
        <taxon>Pezizomycotina</taxon>
        <taxon>Dothideomycetes</taxon>
        <taxon>Pleosporomycetidae</taxon>
        <taxon>Pleosporales</taxon>
        <taxon>Pleosporales incertae sedis</taxon>
        <taxon>Lojkania</taxon>
    </lineage>
</organism>
<proteinExistence type="predicted"/>
<feature type="region of interest" description="Disordered" evidence="1">
    <location>
        <begin position="124"/>
        <end position="145"/>
    </location>
</feature>
<keyword evidence="3" id="KW-1185">Reference proteome</keyword>
<name>A0A9P4KCY6_9PLEO</name>
<dbReference type="Proteomes" id="UP000800093">
    <property type="component" value="Unassembled WGS sequence"/>
</dbReference>
<accession>A0A9P4KCY6</accession>
<evidence type="ECO:0000313" key="3">
    <source>
        <dbReference type="Proteomes" id="UP000800093"/>
    </source>
</evidence>
<sequence length="341" mass="37813">MPTTKQPRSESSPALAGDSTSESPTKKARNATSLPPVGVSAATPSPFFAKFPREIRDNVYKHLWHDTKLSIAFAGMSLFILYDGGYRHYTPTYAGLPIWLLASRQTLREGLAELEVHGELVLEPSTSSPEALRTTPHPEDEGIDSGLLAQPPDSLSFADEQQHMLYLQEREAYNATRQRANALLVVRNFKTLSIHGVGGNTFVTEQIVDRAKYQYVNVTRFNGSHVRAIWTCLSALTADRERLPGIEKVVIEVAADENLREHALGVGPLFWIADLGKGLLKLDMRVEDELGVDRYAEADSWFKEFSVLAMGLLGEGCRVEKSSFLDQDMGVCVDMFKAGRK</sequence>
<evidence type="ECO:0000313" key="2">
    <source>
        <dbReference type="EMBL" id="KAF2266300.1"/>
    </source>
</evidence>
<feature type="region of interest" description="Disordered" evidence="1">
    <location>
        <begin position="1"/>
        <end position="37"/>
    </location>
</feature>
<feature type="compositionally biased region" description="Polar residues" evidence="1">
    <location>
        <begin position="1"/>
        <end position="23"/>
    </location>
</feature>
<gene>
    <name evidence="2" type="ORF">CC78DRAFT_542551</name>
</gene>
<protein>
    <submittedName>
        <fullName evidence="2">Uncharacterized protein</fullName>
    </submittedName>
</protein>
<evidence type="ECO:0000256" key="1">
    <source>
        <dbReference type="SAM" id="MobiDB-lite"/>
    </source>
</evidence>
<dbReference type="OrthoDB" id="3799620at2759"/>
<dbReference type="AlphaFoldDB" id="A0A9P4KCY6"/>
<dbReference type="EMBL" id="ML986599">
    <property type="protein sequence ID" value="KAF2266300.1"/>
    <property type="molecule type" value="Genomic_DNA"/>
</dbReference>
<reference evidence="3" key="1">
    <citation type="journal article" date="2020" name="Stud. Mycol.">
        <title>101 Dothideomycetes genomes: A test case for predicting lifestyles and emergence of pathogens.</title>
        <authorList>
            <person name="Haridas S."/>
            <person name="Albert R."/>
            <person name="Binder M."/>
            <person name="Bloem J."/>
            <person name="LaButti K."/>
            <person name="Salamov A."/>
            <person name="Andreopoulos B."/>
            <person name="Baker S."/>
            <person name="Barry K."/>
            <person name="Bills G."/>
            <person name="Bluhm B."/>
            <person name="Cannon C."/>
            <person name="Castanera R."/>
            <person name="Culley D."/>
            <person name="Daum C."/>
            <person name="Ezra D."/>
            <person name="Gonzalez J."/>
            <person name="Henrissat B."/>
            <person name="Kuo A."/>
            <person name="Liang C."/>
            <person name="Lipzen A."/>
            <person name="Lutzoni F."/>
            <person name="Magnuson J."/>
            <person name="Mondo S."/>
            <person name="Nolan M."/>
            <person name="Ohm R."/>
            <person name="Pangilinan J."/>
            <person name="Park H.-J."/>
            <person name="Ramirez L."/>
            <person name="Alfaro M."/>
            <person name="Sun H."/>
            <person name="Tritt A."/>
            <person name="Yoshinaga Y."/>
            <person name="Zwiers L.-H."/>
            <person name="Turgeon B."/>
            <person name="Goodwin S."/>
            <person name="Spatafora J."/>
            <person name="Crous P."/>
            <person name="Grigoriev I."/>
        </authorList>
    </citation>
    <scope>NUCLEOTIDE SEQUENCE [LARGE SCALE GENOMIC DNA]</scope>
    <source>
        <strain evidence="3">CBS 304.66</strain>
    </source>
</reference>